<protein>
    <submittedName>
        <fullName evidence="1">Uncharacterized protein</fullName>
    </submittedName>
</protein>
<feature type="non-terminal residue" evidence="1">
    <location>
        <position position="256"/>
    </location>
</feature>
<gene>
    <name evidence="1" type="ORF">ILUMI_17118</name>
</gene>
<name>A0A8K0CKN9_IGNLU</name>
<organism evidence="1 2">
    <name type="scientific">Ignelater luminosus</name>
    <name type="common">Cucubano</name>
    <name type="synonym">Pyrophorus luminosus</name>
    <dbReference type="NCBI Taxonomy" id="2038154"/>
    <lineage>
        <taxon>Eukaryota</taxon>
        <taxon>Metazoa</taxon>
        <taxon>Ecdysozoa</taxon>
        <taxon>Arthropoda</taxon>
        <taxon>Hexapoda</taxon>
        <taxon>Insecta</taxon>
        <taxon>Pterygota</taxon>
        <taxon>Neoptera</taxon>
        <taxon>Endopterygota</taxon>
        <taxon>Coleoptera</taxon>
        <taxon>Polyphaga</taxon>
        <taxon>Elateriformia</taxon>
        <taxon>Elateroidea</taxon>
        <taxon>Elateridae</taxon>
        <taxon>Agrypninae</taxon>
        <taxon>Pyrophorini</taxon>
        <taxon>Ignelater</taxon>
    </lineage>
</organism>
<accession>A0A8K0CKN9</accession>
<proteinExistence type="predicted"/>
<sequence>MQIGLKQQFPFPSLNKKREKNRGLPGVLFEELFECRKRKKTKQLRLNNSVDKLTYATQMSLRSSGQIQAAKLVKEITSTSPARAQKYRRALVKLEKQTTSILDGEEALSMIVEAKLSRHHYELVRSKDRIKFSSYKIVKQAKKKCYPKEGSITASVSHIEVELQALVDHTANCLVQAQKEVFSGLTSDQQNDLNLLYKWGFDRSSGLNPYKEKFDESDATDSSVFLSSLVPLRLINGDPDLRGSTFYGKTLTHHQR</sequence>
<dbReference type="OrthoDB" id="6779223at2759"/>
<evidence type="ECO:0000313" key="1">
    <source>
        <dbReference type="EMBL" id="KAF2889055.1"/>
    </source>
</evidence>
<dbReference type="Proteomes" id="UP000801492">
    <property type="component" value="Unassembled WGS sequence"/>
</dbReference>
<reference evidence="1" key="1">
    <citation type="submission" date="2019-08" db="EMBL/GenBank/DDBJ databases">
        <title>The genome of the North American firefly Photinus pyralis.</title>
        <authorList>
            <consortium name="Photinus pyralis genome working group"/>
            <person name="Fallon T.R."/>
            <person name="Sander Lower S.E."/>
            <person name="Weng J.-K."/>
        </authorList>
    </citation>
    <scope>NUCLEOTIDE SEQUENCE</scope>
    <source>
        <strain evidence="1">TRF0915ILg1</strain>
        <tissue evidence="1">Whole body</tissue>
    </source>
</reference>
<dbReference type="AlphaFoldDB" id="A0A8K0CKN9"/>
<keyword evidence="2" id="KW-1185">Reference proteome</keyword>
<dbReference type="EMBL" id="VTPC01071271">
    <property type="protein sequence ID" value="KAF2889055.1"/>
    <property type="molecule type" value="Genomic_DNA"/>
</dbReference>
<comment type="caution">
    <text evidence="1">The sequence shown here is derived from an EMBL/GenBank/DDBJ whole genome shotgun (WGS) entry which is preliminary data.</text>
</comment>
<evidence type="ECO:0000313" key="2">
    <source>
        <dbReference type="Proteomes" id="UP000801492"/>
    </source>
</evidence>